<evidence type="ECO:0000313" key="3">
    <source>
        <dbReference type="Proteomes" id="UP001589587"/>
    </source>
</evidence>
<evidence type="ECO:0000256" key="1">
    <source>
        <dbReference type="SAM" id="MobiDB-lite"/>
    </source>
</evidence>
<accession>A0ABV5XNP3</accession>
<comment type="caution">
    <text evidence="2">The sequence shown here is derived from an EMBL/GenBank/DDBJ whole genome shotgun (WGS) entry which is preliminary data.</text>
</comment>
<evidence type="ECO:0000313" key="2">
    <source>
        <dbReference type="EMBL" id="MFB9783738.1"/>
    </source>
</evidence>
<dbReference type="EMBL" id="JBHMAS010000080">
    <property type="protein sequence ID" value="MFB9783738.1"/>
    <property type="molecule type" value="Genomic_DNA"/>
</dbReference>
<sequence length="171" mass="19324">MATLVTAVSTGYPVLTAAHYRAFDSAERALRIPAVAEVQRRMSQQLLNPFRDAYRSVSQAREDAIRAVSPLRQVFDQLMETRRQVGSWLSKYNPFQPPKVTGLDEHLSQFRRRNVRTETARIARLRSLLVRRAQQGEAPGRTVTTKPQVTRGPNNTRKSIVSNPLTGLLDV</sequence>
<protein>
    <recommendedName>
        <fullName evidence="4">Transposase</fullName>
    </recommendedName>
</protein>
<organism evidence="2 3">
    <name type="scientific">Rhodococcus baikonurensis</name>
    <dbReference type="NCBI Taxonomy" id="172041"/>
    <lineage>
        <taxon>Bacteria</taxon>
        <taxon>Bacillati</taxon>
        <taxon>Actinomycetota</taxon>
        <taxon>Actinomycetes</taxon>
        <taxon>Mycobacteriales</taxon>
        <taxon>Nocardiaceae</taxon>
        <taxon>Rhodococcus</taxon>
        <taxon>Rhodococcus erythropolis group</taxon>
    </lineage>
</organism>
<feature type="region of interest" description="Disordered" evidence="1">
    <location>
        <begin position="133"/>
        <end position="171"/>
    </location>
</feature>
<dbReference type="RefSeq" id="WP_157127663.1">
    <property type="nucleotide sequence ID" value="NZ_JBHMAS010000080.1"/>
</dbReference>
<feature type="compositionally biased region" description="Polar residues" evidence="1">
    <location>
        <begin position="142"/>
        <end position="165"/>
    </location>
</feature>
<proteinExistence type="predicted"/>
<name>A0ABV5XNP3_9NOCA</name>
<dbReference type="Proteomes" id="UP001589587">
    <property type="component" value="Unassembled WGS sequence"/>
</dbReference>
<keyword evidence="3" id="KW-1185">Reference proteome</keyword>
<gene>
    <name evidence="2" type="ORF">ACFFQ6_28990</name>
</gene>
<evidence type="ECO:0008006" key="4">
    <source>
        <dbReference type="Google" id="ProtNLM"/>
    </source>
</evidence>
<reference evidence="2 3" key="1">
    <citation type="submission" date="2024-09" db="EMBL/GenBank/DDBJ databases">
        <authorList>
            <person name="Sun Q."/>
            <person name="Mori K."/>
        </authorList>
    </citation>
    <scope>NUCLEOTIDE SEQUENCE [LARGE SCALE GENOMIC DNA]</scope>
    <source>
        <strain evidence="2 3">JCM 11411</strain>
    </source>
</reference>